<sequence>MAPALDISAPVVSSPPYEPNKSSVVSNVSDKDPEVVVYDWDKDELDIVGRCGLKYTIRSSKYPRTVQRPARTTILLNSAHAFSVHTILLTAFSKTLAVAISTQPTAPHLVKLKLSGPISSLPAWTLFLDWLYTLDKIPLPDFTPLRPPSTTTSTLVSAALLASHLHAVKFEKYLLRVIYKELWDGVFPVSSLEVLRDNMGHDTGMWYFSTGQ</sequence>
<dbReference type="OrthoDB" id="3775748at2759"/>
<feature type="region of interest" description="Disordered" evidence="1">
    <location>
        <begin position="1"/>
        <end position="26"/>
    </location>
</feature>
<accession>A0A6A6VL87</accession>
<proteinExistence type="predicted"/>
<evidence type="ECO:0000256" key="1">
    <source>
        <dbReference type="SAM" id="MobiDB-lite"/>
    </source>
</evidence>
<evidence type="ECO:0000313" key="3">
    <source>
        <dbReference type="Proteomes" id="UP000799440"/>
    </source>
</evidence>
<dbReference type="Proteomes" id="UP000799440">
    <property type="component" value="Unassembled WGS sequence"/>
</dbReference>
<evidence type="ECO:0008006" key="4">
    <source>
        <dbReference type="Google" id="ProtNLM"/>
    </source>
</evidence>
<organism evidence="2 3">
    <name type="scientific">Sporormia fimetaria CBS 119925</name>
    <dbReference type="NCBI Taxonomy" id="1340428"/>
    <lineage>
        <taxon>Eukaryota</taxon>
        <taxon>Fungi</taxon>
        <taxon>Dikarya</taxon>
        <taxon>Ascomycota</taxon>
        <taxon>Pezizomycotina</taxon>
        <taxon>Dothideomycetes</taxon>
        <taxon>Pleosporomycetidae</taxon>
        <taxon>Pleosporales</taxon>
        <taxon>Sporormiaceae</taxon>
        <taxon>Sporormia</taxon>
    </lineage>
</organism>
<reference evidence="2" key="1">
    <citation type="journal article" date="2020" name="Stud. Mycol.">
        <title>101 Dothideomycetes genomes: a test case for predicting lifestyles and emergence of pathogens.</title>
        <authorList>
            <person name="Haridas S."/>
            <person name="Albert R."/>
            <person name="Binder M."/>
            <person name="Bloem J."/>
            <person name="Labutti K."/>
            <person name="Salamov A."/>
            <person name="Andreopoulos B."/>
            <person name="Baker S."/>
            <person name="Barry K."/>
            <person name="Bills G."/>
            <person name="Bluhm B."/>
            <person name="Cannon C."/>
            <person name="Castanera R."/>
            <person name="Culley D."/>
            <person name="Daum C."/>
            <person name="Ezra D."/>
            <person name="Gonzalez J."/>
            <person name="Henrissat B."/>
            <person name="Kuo A."/>
            <person name="Liang C."/>
            <person name="Lipzen A."/>
            <person name="Lutzoni F."/>
            <person name="Magnuson J."/>
            <person name="Mondo S."/>
            <person name="Nolan M."/>
            <person name="Ohm R."/>
            <person name="Pangilinan J."/>
            <person name="Park H.-J."/>
            <person name="Ramirez L."/>
            <person name="Alfaro M."/>
            <person name="Sun H."/>
            <person name="Tritt A."/>
            <person name="Yoshinaga Y."/>
            <person name="Zwiers L.-H."/>
            <person name="Turgeon B."/>
            <person name="Goodwin S."/>
            <person name="Spatafora J."/>
            <person name="Crous P."/>
            <person name="Grigoriev I."/>
        </authorList>
    </citation>
    <scope>NUCLEOTIDE SEQUENCE</scope>
    <source>
        <strain evidence="2">CBS 119925</strain>
    </source>
</reference>
<gene>
    <name evidence="2" type="ORF">M011DRAFT_112202</name>
</gene>
<dbReference type="EMBL" id="MU006562">
    <property type="protein sequence ID" value="KAF2751368.1"/>
    <property type="molecule type" value="Genomic_DNA"/>
</dbReference>
<name>A0A6A6VL87_9PLEO</name>
<dbReference type="AlphaFoldDB" id="A0A6A6VL87"/>
<keyword evidence="3" id="KW-1185">Reference proteome</keyword>
<protein>
    <recommendedName>
        <fullName evidence="4">BTB domain-containing protein</fullName>
    </recommendedName>
</protein>
<evidence type="ECO:0000313" key="2">
    <source>
        <dbReference type="EMBL" id="KAF2751368.1"/>
    </source>
</evidence>